<evidence type="ECO:0000259" key="8">
    <source>
        <dbReference type="PROSITE" id="PS50850"/>
    </source>
</evidence>
<evidence type="ECO:0000256" key="4">
    <source>
        <dbReference type="ARBA" id="ARBA00022847"/>
    </source>
</evidence>
<evidence type="ECO:0000256" key="7">
    <source>
        <dbReference type="SAM" id="Phobius"/>
    </source>
</evidence>
<dbReference type="GO" id="GO:0016020">
    <property type="term" value="C:membrane"/>
    <property type="evidence" value="ECO:0007669"/>
    <property type="project" value="UniProtKB-SubCell"/>
</dbReference>
<feature type="transmembrane region" description="Helical" evidence="7">
    <location>
        <begin position="55"/>
        <end position="74"/>
    </location>
</feature>
<dbReference type="InterPro" id="IPR020846">
    <property type="entry name" value="MFS_dom"/>
</dbReference>
<dbReference type="InterPro" id="IPR050382">
    <property type="entry name" value="MFS_Na/Anion_cotransporter"/>
</dbReference>
<dbReference type="FunFam" id="1.20.1250.20:FF:000003">
    <property type="entry name" value="Solute carrier family 17 member 3"/>
    <property type="match status" value="1"/>
</dbReference>
<evidence type="ECO:0000256" key="3">
    <source>
        <dbReference type="ARBA" id="ARBA00022692"/>
    </source>
</evidence>
<dbReference type="PANTHER" id="PTHR11662">
    <property type="entry name" value="SOLUTE CARRIER FAMILY 17"/>
    <property type="match status" value="1"/>
</dbReference>
<keyword evidence="2" id="KW-0813">Transport</keyword>
<keyword evidence="5 7" id="KW-1133">Transmembrane helix</keyword>
<dbReference type="PANTHER" id="PTHR11662:SF399">
    <property type="entry name" value="FI19708P1-RELATED"/>
    <property type="match status" value="1"/>
</dbReference>
<dbReference type="InterPro" id="IPR036259">
    <property type="entry name" value="MFS_trans_sf"/>
</dbReference>
<proteinExistence type="predicted"/>
<comment type="subcellular location">
    <subcellularLocation>
        <location evidence="1">Membrane</location>
        <topology evidence="1">Multi-pass membrane protein</topology>
    </subcellularLocation>
</comment>
<feature type="transmembrane region" description="Helical" evidence="7">
    <location>
        <begin position="118"/>
        <end position="139"/>
    </location>
</feature>
<evidence type="ECO:0000256" key="1">
    <source>
        <dbReference type="ARBA" id="ARBA00004141"/>
    </source>
</evidence>
<name>A0A915I7K7_ROMCU</name>
<evidence type="ECO:0000256" key="2">
    <source>
        <dbReference type="ARBA" id="ARBA00022448"/>
    </source>
</evidence>
<evidence type="ECO:0000313" key="9">
    <source>
        <dbReference type="Proteomes" id="UP000887565"/>
    </source>
</evidence>
<protein>
    <submittedName>
        <fullName evidence="10">Major facilitator superfamily (MFS) profile domain-containing protein</fullName>
    </submittedName>
</protein>
<dbReference type="OMA" id="IDCERRT"/>
<keyword evidence="9" id="KW-1185">Reference proteome</keyword>
<dbReference type="GO" id="GO:0015293">
    <property type="term" value="F:symporter activity"/>
    <property type="evidence" value="ECO:0007669"/>
    <property type="project" value="UniProtKB-KW"/>
</dbReference>
<evidence type="ECO:0000256" key="6">
    <source>
        <dbReference type="ARBA" id="ARBA00023136"/>
    </source>
</evidence>
<dbReference type="SUPFAM" id="SSF103473">
    <property type="entry name" value="MFS general substrate transporter"/>
    <property type="match status" value="1"/>
</dbReference>
<dbReference type="WBParaSite" id="nRc.2.0.1.t09747-RA">
    <property type="protein sequence ID" value="nRc.2.0.1.t09747-RA"/>
    <property type="gene ID" value="nRc.2.0.1.g09747"/>
</dbReference>
<dbReference type="AlphaFoldDB" id="A0A915I7K7"/>
<feature type="transmembrane region" description="Helical" evidence="7">
    <location>
        <begin position="29"/>
        <end position="48"/>
    </location>
</feature>
<dbReference type="Gene3D" id="1.20.1250.20">
    <property type="entry name" value="MFS general substrate transporter like domains"/>
    <property type="match status" value="1"/>
</dbReference>
<keyword evidence="4" id="KW-0769">Symport</keyword>
<keyword evidence="3 7" id="KW-0812">Transmembrane</keyword>
<feature type="transmembrane region" description="Helical" evidence="7">
    <location>
        <begin position="86"/>
        <end position="106"/>
    </location>
</feature>
<evidence type="ECO:0000313" key="10">
    <source>
        <dbReference type="WBParaSite" id="nRc.2.0.1.t09747-RA"/>
    </source>
</evidence>
<dbReference type="Proteomes" id="UP000887565">
    <property type="component" value="Unplaced"/>
</dbReference>
<dbReference type="Pfam" id="PF07690">
    <property type="entry name" value="MFS_1"/>
    <property type="match status" value="1"/>
</dbReference>
<feature type="domain" description="Major facilitator superfamily (MFS) profile" evidence="8">
    <location>
        <begin position="1"/>
        <end position="164"/>
    </location>
</feature>
<accession>A0A915I7K7</accession>
<evidence type="ECO:0000256" key="5">
    <source>
        <dbReference type="ARBA" id="ARBA00022989"/>
    </source>
</evidence>
<sequence>MTFTVLIGGRLADYVLMKKWLTVVLVRKVFNSTGFLGEAGFLCVVAFSTNKTVSVACLVLAATMSGFSLSGFSVNQMDIGPKYAGVLMGLSNGLCNLSGVVGPVLIEYLTRNYGRMGWRFCFIISCGLHTLGVLVYLFWASGDEQDWSTMDEERKKPKNSKEKC</sequence>
<dbReference type="InterPro" id="IPR011701">
    <property type="entry name" value="MFS"/>
</dbReference>
<dbReference type="PROSITE" id="PS50850">
    <property type="entry name" value="MFS"/>
    <property type="match status" value="1"/>
</dbReference>
<keyword evidence="6 7" id="KW-0472">Membrane</keyword>
<organism evidence="9 10">
    <name type="scientific">Romanomermis culicivorax</name>
    <name type="common">Nematode worm</name>
    <dbReference type="NCBI Taxonomy" id="13658"/>
    <lineage>
        <taxon>Eukaryota</taxon>
        <taxon>Metazoa</taxon>
        <taxon>Ecdysozoa</taxon>
        <taxon>Nematoda</taxon>
        <taxon>Enoplea</taxon>
        <taxon>Dorylaimia</taxon>
        <taxon>Mermithida</taxon>
        <taxon>Mermithoidea</taxon>
        <taxon>Mermithidae</taxon>
        <taxon>Romanomermis</taxon>
    </lineage>
</organism>
<reference evidence="10" key="1">
    <citation type="submission" date="2022-11" db="UniProtKB">
        <authorList>
            <consortium name="WormBaseParasite"/>
        </authorList>
    </citation>
    <scope>IDENTIFICATION</scope>
</reference>